<evidence type="ECO:0000256" key="6">
    <source>
        <dbReference type="SAM" id="Phobius"/>
    </source>
</evidence>
<evidence type="ECO:0000256" key="5">
    <source>
        <dbReference type="ARBA" id="ARBA00023136"/>
    </source>
</evidence>
<sequence>MAPQRDNWVRRLTPGTQLLSTILGLVAVFLNQKLGLAILLLLGSFGLVKLAGFSIRRFLRRIRLFVFFLILTACFQLLLVHTGPSLWQWGILQVTSGSLRAAALLLAKFGTALVVLNLLTLIANPVAMTAACERGLAPLQRVGIPVGDVALTLSIAFRFVPTLTAEFQTVTAAQQARGITYRTGPLKQRIQALLAVFLPVLVNSFRRAEDLAAAMLLRGYDGKHQLPQYLVPQRTSKDWLTIGTSLLLLVLIIGINYL</sequence>
<dbReference type="CDD" id="cd16914">
    <property type="entry name" value="EcfT"/>
    <property type="match status" value="1"/>
</dbReference>
<dbReference type="PANTHER" id="PTHR34857:SF2">
    <property type="entry name" value="SLL0384 PROTEIN"/>
    <property type="match status" value="1"/>
</dbReference>
<dbReference type="InterPro" id="IPR003339">
    <property type="entry name" value="ABC/ECF_trnsptr_transmembrane"/>
</dbReference>
<name>A0ABY5BZU8_9LACO</name>
<keyword evidence="8" id="KW-1185">Reference proteome</keyword>
<evidence type="ECO:0000256" key="3">
    <source>
        <dbReference type="ARBA" id="ARBA00022692"/>
    </source>
</evidence>
<dbReference type="RefSeq" id="WP_252795116.1">
    <property type="nucleotide sequence ID" value="NZ_CP097121.1"/>
</dbReference>
<feature type="transmembrane region" description="Helical" evidence="6">
    <location>
        <begin position="239"/>
        <end position="257"/>
    </location>
</feature>
<organism evidence="7 8">
    <name type="scientific">Fructilactobacillus carniphilus</name>
    <dbReference type="NCBI Taxonomy" id="2940297"/>
    <lineage>
        <taxon>Bacteria</taxon>
        <taxon>Bacillati</taxon>
        <taxon>Bacillota</taxon>
        <taxon>Bacilli</taxon>
        <taxon>Lactobacillales</taxon>
        <taxon>Lactobacillaceae</taxon>
        <taxon>Fructilactobacillus</taxon>
    </lineage>
</organism>
<proteinExistence type="predicted"/>
<accession>A0ABY5BZU8</accession>
<reference evidence="7" key="1">
    <citation type="submission" date="2022-05" db="EMBL/GenBank/DDBJ databases">
        <authorList>
            <person name="Oliphant S.A."/>
            <person name="Watson-Haigh N.S."/>
            <person name="Sumby K.M."/>
            <person name="Gardner J.M."/>
            <person name="Jiranek V."/>
        </authorList>
    </citation>
    <scope>NUCLEOTIDE SEQUENCE</scope>
    <source>
        <strain evidence="7">KI4_A6</strain>
    </source>
</reference>
<dbReference type="Proteomes" id="UP001056164">
    <property type="component" value="Chromosome"/>
</dbReference>
<evidence type="ECO:0000313" key="8">
    <source>
        <dbReference type="Proteomes" id="UP001056164"/>
    </source>
</evidence>
<dbReference type="EMBL" id="CP097121">
    <property type="protein sequence ID" value="USS90601.1"/>
    <property type="molecule type" value="Genomic_DNA"/>
</dbReference>
<feature type="transmembrane region" description="Helical" evidence="6">
    <location>
        <begin position="36"/>
        <end position="55"/>
    </location>
</feature>
<keyword evidence="4 6" id="KW-1133">Transmembrane helix</keyword>
<gene>
    <name evidence="7" type="ORF">M3M37_07155</name>
</gene>
<keyword evidence="2" id="KW-1003">Cell membrane</keyword>
<dbReference type="Pfam" id="PF02361">
    <property type="entry name" value="CbiQ"/>
    <property type="match status" value="1"/>
</dbReference>
<protein>
    <submittedName>
        <fullName evidence="7">Energy-coupling factor transporter transmembrane protein EcfT</fullName>
    </submittedName>
</protein>
<keyword evidence="3 6" id="KW-0812">Transmembrane</keyword>
<evidence type="ECO:0000256" key="1">
    <source>
        <dbReference type="ARBA" id="ARBA00004141"/>
    </source>
</evidence>
<feature type="transmembrane region" description="Helical" evidence="6">
    <location>
        <begin position="12"/>
        <end position="30"/>
    </location>
</feature>
<feature type="transmembrane region" description="Helical" evidence="6">
    <location>
        <begin position="101"/>
        <end position="124"/>
    </location>
</feature>
<evidence type="ECO:0000256" key="2">
    <source>
        <dbReference type="ARBA" id="ARBA00022475"/>
    </source>
</evidence>
<comment type="subcellular location">
    <subcellularLocation>
        <location evidence="1">Membrane</location>
        <topology evidence="1">Multi-pass membrane protein</topology>
    </subcellularLocation>
</comment>
<evidence type="ECO:0000256" key="4">
    <source>
        <dbReference type="ARBA" id="ARBA00022989"/>
    </source>
</evidence>
<keyword evidence="5 6" id="KW-0472">Membrane</keyword>
<evidence type="ECO:0000313" key="7">
    <source>
        <dbReference type="EMBL" id="USS90601.1"/>
    </source>
</evidence>
<dbReference type="PANTHER" id="PTHR34857">
    <property type="entry name" value="SLL0384 PROTEIN"/>
    <property type="match status" value="1"/>
</dbReference>
<feature type="transmembrane region" description="Helical" evidence="6">
    <location>
        <begin position="62"/>
        <end position="81"/>
    </location>
</feature>
<dbReference type="InterPro" id="IPR051611">
    <property type="entry name" value="ECF_transporter_component"/>
</dbReference>